<keyword evidence="1" id="KW-1133">Transmembrane helix</keyword>
<reference evidence="2 4" key="1">
    <citation type="submission" date="2021-11" db="EMBL/GenBank/DDBJ databases">
        <authorList>
            <person name="Islam A."/>
            <person name="Islam S."/>
            <person name="Flora M.S."/>
            <person name="Rahman M."/>
            <person name="Ziaur R.M."/>
            <person name="Epstein J.H."/>
            <person name="Hassan M."/>
            <person name="Klassen M."/>
            <person name="Woodard K."/>
            <person name="Webb A."/>
            <person name="Webby R.J."/>
            <person name="El Zowalaty M.E."/>
        </authorList>
    </citation>
    <scope>NUCLEOTIDE SEQUENCE</scope>
    <source>
        <strain evidence="3">Pbs1</strain>
        <strain evidence="2">Pbs3</strain>
    </source>
</reference>
<protein>
    <recommendedName>
        <fullName evidence="6">EXPERA domain-containing protein</fullName>
    </recommendedName>
</protein>
<keyword evidence="1" id="KW-0812">Transmembrane</keyword>
<accession>A0AAU9KIX1</accession>
<dbReference type="EMBL" id="CAKLCB010000084">
    <property type="protein sequence ID" value="CAH0514813.1"/>
    <property type="molecule type" value="Genomic_DNA"/>
</dbReference>
<keyword evidence="4" id="KW-1185">Reference proteome</keyword>
<name>A0AAU9KIX1_9STRA</name>
<evidence type="ECO:0008006" key="6">
    <source>
        <dbReference type="Google" id="ProtNLM"/>
    </source>
</evidence>
<dbReference type="EMBL" id="CAKKTJ010000086">
    <property type="protein sequence ID" value="CAH0473749.1"/>
    <property type="molecule type" value="Genomic_DNA"/>
</dbReference>
<dbReference type="Proteomes" id="UP001158986">
    <property type="component" value="Unassembled WGS sequence"/>
</dbReference>
<feature type="transmembrane region" description="Helical" evidence="1">
    <location>
        <begin position="23"/>
        <end position="42"/>
    </location>
</feature>
<dbReference type="AlphaFoldDB" id="A0AAU9KIX1"/>
<evidence type="ECO:0000313" key="3">
    <source>
        <dbReference type="EMBL" id="CAH0514813.1"/>
    </source>
</evidence>
<organism evidence="2 5">
    <name type="scientific">Peronospora belbahrii</name>
    <dbReference type="NCBI Taxonomy" id="622444"/>
    <lineage>
        <taxon>Eukaryota</taxon>
        <taxon>Sar</taxon>
        <taxon>Stramenopiles</taxon>
        <taxon>Oomycota</taxon>
        <taxon>Peronosporomycetes</taxon>
        <taxon>Peronosporales</taxon>
        <taxon>Peronosporaceae</taxon>
        <taxon>Peronospora</taxon>
    </lineage>
</organism>
<evidence type="ECO:0000313" key="2">
    <source>
        <dbReference type="EMBL" id="CAH0473749.1"/>
    </source>
</evidence>
<sequence>MAPTSPLQELFRLYPDAIDDSYAAAYCLLVVTPLTLLASNLLLYRGKKTTPLEVYLVSLTVPALAVWLPMWYWPEEKNVYQVLSMTRLETQYQWAQKYAFFRKHFQSGTMSLEAWNTIDSAYDNICNEQAHYLYDFWGPGAEMSIYETQANVGLFYLLWFGIIYAVTTFKTTQAASKISFVGLMALMFVEIAVRLTRYDPVIKELSPFTTPREFLLWGHRFFPIVVFAAVSINKVFFINIEYHRRRALVYMLEKNMETMEELQILNEALKPKAEVDETLRKKKT</sequence>
<evidence type="ECO:0000313" key="4">
    <source>
        <dbReference type="Proteomes" id="UP001158986"/>
    </source>
</evidence>
<comment type="caution">
    <text evidence="2">The sequence shown here is derived from an EMBL/GenBank/DDBJ whole genome shotgun (WGS) entry which is preliminary data.</text>
</comment>
<evidence type="ECO:0000256" key="1">
    <source>
        <dbReference type="SAM" id="Phobius"/>
    </source>
</evidence>
<gene>
    <name evidence="3" type="ORF">PBS001_LOCUS1551</name>
    <name evidence="2" type="ORF">PBS003_LOCUS626</name>
</gene>
<dbReference type="Proteomes" id="UP001160483">
    <property type="component" value="Unassembled WGS sequence"/>
</dbReference>
<feature type="transmembrane region" description="Helical" evidence="1">
    <location>
        <begin position="217"/>
        <end position="237"/>
    </location>
</feature>
<feature type="transmembrane region" description="Helical" evidence="1">
    <location>
        <begin position="178"/>
        <end position="197"/>
    </location>
</feature>
<evidence type="ECO:0000313" key="5">
    <source>
        <dbReference type="Proteomes" id="UP001160483"/>
    </source>
</evidence>
<feature type="transmembrane region" description="Helical" evidence="1">
    <location>
        <begin position="54"/>
        <end position="73"/>
    </location>
</feature>
<proteinExistence type="predicted"/>
<keyword evidence="1" id="KW-0472">Membrane</keyword>
<feature type="transmembrane region" description="Helical" evidence="1">
    <location>
        <begin position="148"/>
        <end position="166"/>
    </location>
</feature>